<feature type="region of interest" description="Disordered" evidence="1">
    <location>
        <begin position="80"/>
        <end position="122"/>
    </location>
</feature>
<name>A0A0L0SFJ8_ALLM3</name>
<proteinExistence type="predicted"/>
<dbReference type="Proteomes" id="UP000054350">
    <property type="component" value="Unassembled WGS sequence"/>
</dbReference>
<evidence type="ECO:0000256" key="1">
    <source>
        <dbReference type="SAM" id="MobiDB-lite"/>
    </source>
</evidence>
<evidence type="ECO:0000313" key="3">
    <source>
        <dbReference type="Proteomes" id="UP000054350"/>
    </source>
</evidence>
<organism evidence="2 3">
    <name type="scientific">Allomyces macrogynus (strain ATCC 38327)</name>
    <name type="common">Allomyces javanicus var. macrogynus</name>
    <dbReference type="NCBI Taxonomy" id="578462"/>
    <lineage>
        <taxon>Eukaryota</taxon>
        <taxon>Fungi</taxon>
        <taxon>Fungi incertae sedis</taxon>
        <taxon>Blastocladiomycota</taxon>
        <taxon>Blastocladiomycetes</taxon>
        <taxon>Blastocladiales</taxon>
        <taxon>Blastocladiaceae</taxon>
        <taxon>Allomyces</taxon>
    </lineage>
</organism>
<gene>
    <name evidence="2" type="ORF">AMAG_18763</name>
</gene>
<protein>
    <submittedName>
        <fullName evidence="2">Uncharacterized protein</fullName>
    </submittedName>
</protein>
<accession>A0A0L0SFJ8</accession>
<reference evidence="2 3" key="1">
    <citation type="submission" date="2009-11" db="EMBL/GenBank/DDBJ databases">
        <title>Annotation of Allomyces macrogynus ATCC 38327.</title>
        <authorList>
            <consortium name="The Broad Institute Genome Sequencing Platform"/>
            <person name="Russ C."/>
            <person name="Cuomo C."/>
            <person name="Burger G."/>
            <person name="Gray M.W."/>
            <person name="Holland P.W.H."/>
            <person name="King N."/>
            <person name="Lang F.B.F."/>
            <person name="Roger A.J."/>
            <person name="Ruiz-Trillo I."/>
            <person name="Young S.K."/>
            <person name="Zeng Q."/>
            <person name="Gargeya S."/>
            <person name="Fitzgerald M."/>
            <person name="Haas B."/>
            <person name="Abouelleil A."/>
            <person name="Alvarado L."/>
            <person name="Arachchi H.M."/>
            <person name="Berlin A."/>
            <person name="Chapman S.B."/>
            <person name="Gearin G."/>
            <person name="Goldberg J."/>
            <person name="Griggs A."/>
            <person name="Gujja S."/>
            <person name="Hansen M."/>
            <person name="Heiman D."/>
            <person name="Howarth C."/>
            <person name="Larimer J."/>
            <person name="Lui A."/>
            <person name="MacDonald P.J.P."/>
            <person name="McCowen C."/>
            <person name="Montmayeur A."/>
            <person name="Murphy C."/>
            <person name="Neiman D."/>
            <person name="Pearson M."/>
            <person name="Priest M."/>
            <person name="Roberts A."/>
            <person name="Saif S."/>
            <person name="Shea T."/>
            <person name="Sisk P."/>
            <person name="Stolte C."/>
            <person name="Sykes S."/>
            <person name="Wortman J."/>
            <person name="Nusbaum C."/>
            <person name="Birren B."/>
        </authorList>
    </citation>
    <scope>NUCLEOTIDE SEQUENCE [LARGE SCALE GENOMIC DNA]</scope>
    <source>
        <strain evidence="2 3">ATCC 38327</strain>
    </source>
</reference>
<dbReference type="VEuPathDB" id="FungiDB:AMAG_18763"/>
<dbReference type="AlphaFoldDB" id="A0A0L0SFJ8"/>
<keyword evidence="3" id="KW-1185">Reference proteome</keyword>
<evidence type="ECO:0000313" key="2">
    <source>
        <dbReference type="EMBL" id="KNE61298.1"/>
    </source>
</evidence>
<dbReference type="EMBL" id="GG745337">
    <property type="protein sequence ID" value="KNE61298.1"/>
    <property type="molecule type" value="Genomic_DNA"/>
</dbReference>
<reference evidence="3" key="2">
    <citation type="submission" date="2009-11" db="EMBL/GenBank/DDBJ databases">
        <title>The Genome Sequence of Allomyces macrogynus strain ATCC 38327.</title>
        <authorList>
            <consortium name="The Broad Institute Genome Sequencing Platform"/>
            <person name="Russ C."/>
            <person name="Cuomo C."/>
            <person name="Shea T."/>
            <person name="Young S.K."/>
            <person name="Zeng Q."/>
            <person name="Koehrsen M."/>
            <person name="Haas B."/>
            <person name="Borodovsky M."/>
            <person name="Guigo R."/>
            <person name="Alvarado L."/>
            <person name="Berlin A."/>
            <person name="Borenstein D."/>
            <person name="Chen Z."/>
            <person name="Engels R."/>
            <person name="Freedman E."/>
            <person name="Gellesch M."/>
            <person name="Goldberg J."/>
            <person name="Griggs A."/>
            <person name="Gujja S."/>
            <person name="Heiman D."/>
            <person name="Hepburn T."/>
            <person name="Howarth C."/>
            <person name="Jen D."/>
            <person name="Larson L."/>
            <person name="Lewis B."/>
            <person name="Mehta T."/>
            <person name="Park D."/>
            <person name="Pearson M."/>
            <person name="Roberts A."/>
            <person name="Saif S."/>
            <person name="Shenoy N."/>
            <person name="Sisk P."/>
            <person name="Stolte C."/>
            <person name="Sykes S."/>
            <person name="Walk T."/>
            <person name="White J."/>
            <person name="Yandava C."/>
            <person name="Burger G."/>
            <person name="Gray M.W."/>
            <person name="Holland P.W.H."/>
            <person name="King N."/>
            <person name="Lang F.B.F."/>
            <person name="Roger A.J."/>
            <person name="Ruiz-Trillo I."/>
            <person name="Lander E."/>
            <person name="Nusbaum C."/>
        </authorList>
    </citation>
    <scope>NUCLEOTIDE SEQUENCE [LARGE SCALE GENOMIC DNA]</scope>
    <source>
        <strain evidence="3">ATCC 38327</strain>
    </source>
</reference>
<sequence>MAHSGDACVANQLAKIANWRGAIVGSGEVRGKRCCKRCHEAGNAGAWRGAERVESVVRRRQGRGTGGKRALGDVENRWRVRTGSGNGRNGRGSTRGTHLEKMPRSRQSGLARGTLGRDTPTMRPTRRVRISRDSLTFHQAQRPSARRDIRLMPRWESVNGRHESPPGRVRPRSADKYAARTACFLLCWNAVLGGLITLHVMWRRHVECARTDHGQILVRTLRGW</sequence>